<dbReference type="InterPro" id="IPR043128">
    <property type="entry name" value="Rev_trsase/Diguanyl_cyclase"/>
</dbReference>
<keyword evidence="4" id="KW-1185">Reference proteome</keyword>
<evidence type="ECO:0000259" key="2">
    <source>
        <dbReference type="PROSITE" id="PS50878"/>
    </source>
</evidence>
<dbReference type="PROSITE" id="PS50878">
    <property type="entry name" value="RT_POL"/>
    <property type="match status" value="1"/>
</dbReference>
<gene>
    <name evidence="3" type="ORF">EXN22_23400</name>
</gene>
<dbReference type="Pfam" id="PF00078">
    <property type="entry name" value="RVT_1"/>
    <property type="match status" value="1"/>
</dbReference>
<evidence type="ECO:0000256" key="1">
    <source>
        <dbReference type="ARBA" id="ARBA00034120"/>
    </source>
</evidence>
<dbReference type="KEGG" id="ptk:EXN22_23400"/>
<dbReference type="PANTHER" id="PTHR34047">
    <property type="entry name" value="NUCLEAR INTRON MATURASE 1, MITOCHONDRIAL-RELATED"/>
    <property type="match status" value="1"/>
</dbReference>
<evidence type="ECO:0000313" key="4">
    <source>
        <dbReference type="Proteomes" id="UP000291130"/>
    </source>
</evidence>
<protein>
    <submittedName>
        <fullName evidence="3">Maturase</fullName>
    </submittedName>
</protein>
<dbReference type="InterPro" id="IPR000477">
    <property type="entry name" value="RT_dom"/>
</dbReference>
<reference evidence="3 4" key="1">
    <citation type="submission" date="2019-02" db="EMBL/GenBank/DDBJ databases">
        <title>Complete genome sequence of Pseudomonas sp. SNU WT1 isolated from rainbow trout.</title>
        <authorList>
            <person name="Oh W.T."/>
            <person name="Park S.C."/>
        </authorList>
    </citation>
    <scope>NUCLEOTIDE SEQUENCE [LARGE SCALE GENOMIC DNA]</scope>
    <source>
        <strain evidence="3 4">SNU WT1</strain>
    </source>
</reference>
<accession>A0A411MQR1</accession>
<name>A0A411MQR1_9PSED</name>
<dbReference type="OrthoDB" id="9793236at2"/>
<dbReference type="InterPro" id="IPR051083">
    <property type="entry name" value="GrpII_Intron_Splice-Mob/Def"/>
</dbReference>
<dbReference type="PANTHER" id="PTHR34047:SF8">
    <property type="entry name" value="PROTEIN YKFC"/>
    <property type="match status" value="1"/>
</dbReference>
<dbReference type="CDD" id="cd01646">
    <property type="entry name" value="RT_Bac_retron_I"/>
    <property type="match status" value="1"/>
</dbReference>
<dbReference type="Proteomes" id="UP000291130">
    <property type="component" value="Chromosome"/>
</dbReference>
<organism evidence="3 4">
    <name type="scientific">Pseudomonas tructae</name>
    <dbReference type="NCBI Taxonomy" id="2518644"/>
    <lineage>
        <taxon>Bacteria</taxon>
        <taxon>Pseudomonadati</taxon>
        <taxon>Pseudomonadota</taxon>
        <taxon>Gammaproteobacteria</taxon>
        <taxon>Pseudomonadales</taxon>
        <taxon>Pseudomonadaceae</taxon>
        <taxon>Pseudomonas</taxon>
    </lineage>
</organism>
<dbReference type="Gene3D" id="3.30.70.270">
    <property type="match status" value="1"/>
</dbReference>
<dbReference type="Gene3D" id="3.10.10.10">
    <property type="entry name" value="HIV Type 1 Reverse Transcriptase, subunit A, domain 1"/>
    <property type="match status" value="1"/>
</dbReference>
<dbReference type="EMBL" id="CP035952">
    <property type="protein sequence ID" value="QBF29155.1"/>
    <property type="molecule type" value="Genomic_DNA"/>
</dbReference>
<dbReference type="AlphaFoldDB" id="A0A411MQR1"/>
<comment type="similarity">
    <text evidence="1">Belongs to the bacterial reverse transcriptase family.</text>
</comment>
<feature type="domain" description="Reverse transcriptase" evidence="2">
    <location>
        <begin position="1"/>
        <end position="202"/>
    </location>
</feature>
<proteinExistence type="inferred from homology"/>
<evidence type="ECO:0000313" key="3">
    <source>
        <dbReference type="EMBL" id="QBF29155.1"/>
    </source>
</evidence>
<dbReference type="SUPFAM" id="SSF56672">
    <property type="entry name" value="DNA/RNA polymerases"/>
    <property type="match status" value="1"/>
</dbReference>
<sequence>MGVPIVRDRVILHQLQKYLAVIFPERVPKNIASTYVRQISDDMKTLDPSSTWVCSTDIKTFYDSIQPERLNKEIAKKVKCEKALKLISHALRTPTVPKNTKKAQRFKFQHAEGVPQGLAISNILASIYMQVIDDAFKNNSDITYFRYVDDVLMYGPEGSIKKSYISLKNRLNTRGLSLHNLASGKTHIAPISSTFAYLGYTFSWPEITVRDATIERFLQSIAEKLTEYKHNKLKRLERQKYLTKDRLVEIFFMELNEKITGAISGNKRYGWVAYFNQITDISLLYKMDQAILGMLKRMHEINVQAPNTIKKLSRAYYEMKFNPKGGYVRNYDEITTSAQKISFLAARGRIDPEIPLTDKQIDEIYDEYLKAVLAAMHSDEGEIYS</sequence>
<dbReference type="InterPro" id="IPR043502">
    <property type="entry name" value="DNA/RNA_pol_sf"/>
</dbReference>